<feature type="transmembrane region" description="Helical" evidence="1">
    <location>
        <begin position="193"/>
        <end position="212"/>
    </location>
</feature>
<keyword evidence="3" id="KW-1185">Reference proteome</keyword>
<keyword evidence="1" id="KW-0472">Membrane</keyword>
<reference evidence="2 3" key="1">
    <citation type="submission" date="2016-10" db="EMBL/GenBank/DDBJ databases">
        <authorList>
            <person name="de Groot N.N."/>
        </authorList>
    </citation>
    <scope>NUCLEOTIDE SEQUENCE [LARGE SCALE GENOMIC DNA]</scope>
    <source>
        <strain evidence="2 3">Nm1</strain>
    </source>
</reference>
<evidence type="ECO:0008006" key="4">
    <source>
        <dbReference type="Google" id="ProtNLM"/>
    </source>
</evidence>
<feature type="transmembrane region" description="Helical" evidence="1">
    <location>
        <begin position="109"/>
        <end position="131"/>
    </location>
</feature>
<sequence length="245" mass="28624">MPSNQPGEPPYYEIFRLNGRAERIHRYLVIFLHVIMAVELVFVINDGHWMHAFLLLAISSITLMPVVLGRRFQIYIPAEFQILAILFVFAALFLGEIHRYYDRLWWWDIALHASAGLLLGIFGFLLVYVLNENERAELSMRPRFIAFFAFLFSVAVSTLWEIFEFAMDQILGTNMQKPMLGDDSGLTDTMWDLIVNVIGALIISLLGWWYLVRGKRSFIEVWIAKFIDRNPRLFSRYDKHPQDGD</sequence>
<dbReference type="InterPro" id="IPR014509">
    <property type="entry name" value="YjdF-like"/>
</dbReference>
<keyword evidence="1" id="KW-0812">Transmembrane</keyword>
<dbReference type="RefSeq" id="WP_218132803.1">
    <property type="nucleotide sequence ID" value="NZ_FNOY01000037.1"/>
</dbReference>
<feature type="transmembrane region" description="Helical" evidence="1">
    <location>
        <begin position="50"/>
        <end position="68"/>
    </location>
</feature>
<proteinExistence type="predicted"/>
<feature type="transmembrane region" description="Helical" evidence="1">
    <location>
        <begin position="143"/>
        <end position="163"/>
    </location>
</feature>
<dbReference type="Pfam" id="PF09997">
    <property type="entry name" value="DUF2238"/>
    <property type="match status" value="1"/>
</dbReference>
<feature type="transmembrane region" description="Helical" evidence="1">
    <location>
        <begin position="80"/>
        <end position="97"/>
    </location>
</feature>
<protein>
    <recommendedName>
        <fullName evidence="4">Membrane protein YjdF</fullName>
    </recommendedName>
</protein>
<evidence type="ECO:0000313" key="2">
    <source>
        <dbReference type="EMBL" id="SDY46897.1"/>
    </source>
</evidence>
<dbReference type="Proteomes" id="UP000198640">
    <property type="component" value="Unassembled WGS sequence"/>
</dbReference>
<organism evidence="2 3">
    <name type="scientific">Nitrosomonas halophila</name>
    <dbReference type="NCBI Taxonomy" id="44576"/>
    <lineage>
        <taxon>Bacteria</taxon>
        <taxon>Pseudomonadati</taxon>
        <taxon>Pseudomonadota</taxon>
        <taxon>Betaproteobacteria</taxon>
        <taxon>Nitrosomonadales</taxon>
        <taxon>Nitrosomonadaceae</taxon>
        <taxon>Nitrosomonas</taxon>
    </lineage>
</organism>
<accession>A0A1H3K3V7</accession>
<gene>
    <name evidence="2" type="ORF">SAMN05421881_103727</name>
</gene>
<dbReference type="EMBL" id="FNOY01000037">
    <property type="protein sequence ID" value="SDY46897.1"/>
    <property type="molecule type" value="Genomic_DNA"/>
</dbReference>
<dbReference type="AlphaFoldDB" id="A0A1H3K3V7"/>
<keyword evidence="1" id="KW-1133">Transmembrane helix</keyword>
<evidence type="ECO:0000256" key="1">
    <source>
        <dbReference type="SAM" id="Phobius"/>
    </source>
</evidence>
<feature type="transmembrane region" description="Helical" evidence="1">
    <location>
        <begin position="24"/>
        <end position="44"/>
    </location>
</feature>
<name>A0A1H3K3V7_9PROT</name>
<evidence type="ECO:0000313" key="3">
    <source>
        <dbReference type="Proteomes" id="UP000198640"/>
    </source>
</evidence>